<protein>
    <recommendedName>
        <fullName evidence="6 7">Peptidyl-tRNA hydrolase</fullName>
        <shortName evidence="7">Pth</shortName>
        <ecNumber evidence="1 7">3.1.1.29</ecNumber>
    </recommendedName>
</protein>
<dbReference type="GO" id="GO:0004045">
    <property type="term" value="F:peptidyl-tRNA hydrolase activity"/>
    <property type="evidence" value="ECO:0007669"/>
    <property type="project" value="UniProtKB-EC"/>
</dbReference>
<comment type="similarity">
    <text evidence="5 7 9">Belongs to the PTH family.</text>
</comment>
<comment type="function">
    <text evidence="7">Catalyzes the release of premature peptidyl moieties from peptidyl-tRNA molecules trapped in stalled 50S ribosomal subunits, and thus maintains levels of free tRNAs and 50S ribosomes.</text>
</comment>
<comment type="caution">
    <text evidence="10">The sequence shown here is derived from an EMBL/GenBank/DDBJ whole genome shotgun (WGS) entry which is preliminary data.</text>
</comment>
<dbReference type="NCBIfam" id="TIGR00447">
    <property type="entry name" value="pth"/>
    <property type="match status" value="1"/>
</dbReference>
<dbReference type="CDD" id="cd00462">
    <property type="entry name" value="PTH"/>
    <property type="match status" value="1"/>
</dbReference>
<comment type="catalytic activity">
    <reaction evidence="7 8">
        <text>an N-acyl-L-alpha-aminoacyl-tRNA + H2O = an N-acyl-L-amino acid + a tRNA + H(+)</text>
        <dbReference type="Rhea" id="RHEA:54448"/>
        <dbReference type="Rhea" id="RHEA-COMP:10123"/>
        <dbReference type="Rhea" id="RHEA-COMP:13883"/>
        <dbReference type="ChEBI" id="CHEBI:15377"/>
        <dbReference type="ChEBI" id="CHEBI:15378"/>
        <dbReference type="ChEBI" id="CHEBI:59874"/>
        <dbReference type="ChEBI" id="CHEBI:78442"/>
        <dbReference type="ChEBI" id="CHEBI:138191"/>
        <dbReference type="EC" id="3.1.1.29"/>
    </reaction>
</comment>
<keyword evidence="7" id="KW-0963">Cytoplasm</keyword>
<evidence type="ECO:0000313" key="10">
    <source>
        <dbReference type="EMBL" id="MBC5617171.1"/>
    </source>
</evidence>
<dbReference type="PROSITE" id="PS01195">
    <property type="entry name" value="PEPT_TRNA_HYDROL_1"/>
    <property type="match status" value="1"/>
</dbReference>
<dbReference type="InterPro" id="IPR001328">
    <property type="entry name" value="Pept_tRNA_hydro"/>
</dbReference>
<comment type="function">
    <text evidence="7">Hydrolyzes ribosome-free peptidyl-tRNAs (with 1 or more amino acids incorporated), which drop off the ribosome during protein synthesis, or as a result of ribosome stalling.</text>
</comment>
<keyword evidence="11" id="KW-1185">Reference proteome</keyword>
<evidence type="ECO:0000256" key="7">
    <source>
        <dbReference type="HAMAP-Rule" id="MF_00083"/>
    </source>
</evidence>
<reference evidence="10 11" key="1">
    <citation type="submission" date="2020-08" db="EMBL/GenBank/DDBJ databases">
        <title>Genome public.</title>
        <authorList>
            <person name="Liu C."/>
            <person name="Sun Q."/>
        </authorList>
    </citation>
    <scope>NUCLEOTIDE SEQUENCE [LARGE SCALE GENOMIC DNA]</scope>
    <source>
        <strain evidence="10 11">New-7</strain>
    </source>
</reference>
<proteinExistence type="inferred from homology"/>
<feature type="binding site" evidence="7">
    <location>
        <position position="64"/>
    </location>
    <ligand>
        <name>tRNA</name>
        <dbReference type="ChEBI" id="CHEBI:17843"/>
    </ligand>
</feature>
<evidence type="ECO:0000256" key="2">
    <source>
        <dbReference type="ARBA" id="ARBA00022555"/>
    </source>
</evidence>
<feature type="active site" description="Proton acceptor" evidence="7">
    <location>
        <position position="20"/>
    </location>
</feature>
<feature type="binding site" evidence="7">
    <location>
        <position position="66"/>
    </location>
    <ligand>
        <name>tRNA</name>
        <dbReference type="ChEBI" id="CHEBI:17843"/>
    </ligand>
</feature>
<evidence type="ECO:0000256" key="9">
    <source>
        <dbReference type="RuleBase" id="RU004320"/>
    </source>
</evidence>
<accession>A0ABR7CNC4</accession>
<dbReference type="Proteomes" id="UP000636891">
    <property type="component" value="Unassembled WGS sequence"/>
</dbReference>
<dbReference type="EC" id="3.1.1.29" evidence="1 7"/>
<dbReference type="PANTHER" id="PTHR17224:SF1">
    <property type="entry name" value="PEPTIDYL-TRNA HYDROLASE"/>
    <property type="match status" value="1"/>
</dbReference>
<keyword evidence="3 7" id="KW-0378">Hydrolase</keyword>
<evidence type="ECO:0000313" key="11">
    <source>
        <dbReference type="Proteomes" id="UP000636891"/>
    </source>
</evidence>
<keyword evidence="4 7" id="KW-0694">RNA-binding</keyword>
<organism evidence="10 11">
    <name type="scientific">Alistipes hominis</name>
    <dbReference type="NCBI Taxonomy" id="2763015"/>
    <lineage>
        <taxon>Bacteria</taxon>
        <taxon>Pseudomonadati</taxon>
        <taxon>Bacteroidota</taxon>
        <taxon>Bacteroidia</taxon>
        <taxon>Bacteroidales</taxon>
        <taxon>Rikenellaceae</taxon>
        <taxon>Alistipes</taxon>
    </lineage>
</organism>
<dbReference type="Pfam" id="PF01195">
    <property type="entry name" value="Pept_tRNA_hydro"/>
    <property type="match status" value="1"/>
</dbReference>
<dbReference type="SUPFAM" id="SSF53178">
    <property type="entry name" value="Peptidyl-tRNA hydrolase-like"/>
    <property type="match status" value="1"/>
</dbReference>
<evidence type="ECO:0000256" key="6">
    <source>
        <dbReference type="ARBA" id="ARBA00050038"/>
    </source>
</evidence>
<dbReference type="EMBL" id="JACOOK010000004">
    <property type="protein sequence ID" value="MBC5617171.1"/>
    <property type="molecule type" value="Genomic_DNA"/>
</dbReference>
<feature type="site" description="Stabilizes the basic form of H active site to accept a proton" evidence="7">
    <location>
        <position position="91"/>
    </location>
</feature>
<feature type="binding site" evidence="7">
    <location>
        <position position="15"/>
    </location>
    <ligand>
        <name>tRNA</name>
        <dbReference type="ChEBI" id="CHEBI:17843"/>
    </ligand>
</feature>
<evidence type="ECO:0000256" key="4">
    <source>
        <dbReference type="ARBA" id="ARBA00022884"/>
    </source>
</evidence>
<dbReference type="Gene3D" id="3.40.50.1470">
    <property type="entry name" value="Peptidyl-tRNA hydrolase"/>
    <property type="match status" value="1"/>
</dbReference>
<evidence type="ECO:0000256" key="8">
    <source>
        <dbReference type="RuleBase" id="RU000673"/>
    </source>
</evidence>
<dbReference type="PANTHER" id="PTHR17224">
    <property type="entry name" value="PEPTIDYL-TRNA HYDROLASE"/>
    <property type="match status" value="1"/>
</dbReference>
<evidence type="ECO:0000256" key="5">
    <source>
        <dbReference type="ARBA" id="ARBA00038063"/>
    </source>
</evidence>
<dbReference type="RefSeq" id="WP_055205302.1">
    <property type="nucleotide sequence ID" value="NZ_JACOOK010000004.1"/>
</dbReference>
<sequence length="187" mass="20454">MKYLIAGLGNIGAEYTETRHNIGFKVVDALAKAAGVAFETGRYGSVAELKYKGRTFILLKPSTYMNLSGKAVGYWLKTEKIPIENLFVVVDDIALPFGTLRIRGKGSDGGHNGLKNIAESLGHNNYARLRFGIGGDFPKGFQVDYVLGTWTKEEADALPERLDMAGEVIRSFATAGLERTMNAFNNK</sequence>
<dbReference type="InterPro" id="IPR018171">
    <property type="entry name" value="Pept_tRNA_hydro_CS"/>
</dbReference>
<gene>
    <name evidence="7" type="primary">pth</name>
    <name evidence="10" type="ORF">H8S08_09105</name>
</gene>
<dbReference type="PROSITE" id="PS01196">
    <property type="entry name" value="PEPT_TRNA_HYDROL_2"/>
    <property type="match status" value="1"/>
</dbReference>
<feature type="binding site" evidence="7">
    <location>
        <position position="112"/>
    </location>
    <ligand>
        <name>tRNA</name>
        <dbReference type="ChEBI" id="CHEBI:17843"/>
    </ligand>
</feature>
<feature type="site" description="Discriminates between blocked and unblocked aminoacyl-tRNA" evidence="7">
    <location>
        <position position="10"/>
    </location>
</feature>
<keyword evidence="2 7" id="KW-0820">tRNA-binding</keyword>
<dbReference type="HAMAP" id="MF_00083">
    <property type="entry name" value="Pept_tRNA_hydro_bact"/>
    <property type="match status" value="1"/>
</dbReference>
<name>A0ABR7CNC4_9BACT</name>
<evidence type="ECO:0000256" key="1">
    <source>
        <dbReference type="ARBA" id="ARBA00013260"/>
    </source>
</evidence>
<evidence type="ECO:0000256" key="3">
    <source>
        <dbReference type="ARBA" id="ARBA00022801"/>
    </source>
</evidence>
<comment type="subcellular location">
    <subcellularLocation>
        <location evidence="7">Cytoplasm</location>
    </subcellularLocation>
</comment>
<comment type="subunit">
    <text evidence="7">Monomer.</text>
</comment>
<dbReference type="InterPro" id="IPR036416">
    <property type="entry name" value="Pept_tRNA_hydro_sf"/>
</dbReference>